<dbReference type="STRING" id="286115.A0A507DCB5"/>
<dbReference type="InterPro" id="IPR044760">
    <property type="entry name" value="TRAPPC2L"/>
</dbReference>
<dbReference type="VEuPathDB" id="FungiDB:SeMB42_g04797"/>
<evidence type="ECO:0000313" key="4">
    <source>
        <dbReference type="EMBL" id="TPX49146.1"/>
    </source>
</evidence>
<keyword evidence="5" id="KW-1185">Reference proteome</keyword>
<dbReference type="GO" id="GO:0005737">
    <property type="term" value="C:cytoplasm"/>
    <property type="evidence" value="ECO:0007669"/>
    <property type="project" value="GOC"/>
</dbReference>
<organism evidence="4 6">
    <name type="scientific">Synchytrium endobioticum</name>
    <dbReference type="NCBI Taxonomy" id="286115"/>
    <lineage>
        <taxon>Eukaryota</taxon>
        <taxon>Fungi</taxon>
        <taxon>Fungi incertae sedis</taxon>
        <taxon>Chytridiomycota</taxon>
        <taxon>Chytridiomycota incertae sedis</taxon>
        <taxon>Chytridiomycetes</taxon>
        <taxon>Synchytriales</taxon>
        <taxon>Synchytriaceae</taxon>
        <taxon>Synchytrium</taxon>
    </lineage>
</organism>
<dbReference type="Proteomes" id="UP000320475">
    <property type="component" value="Unassembled WGS sequence"/>
</dbReference>
<evidence type="ECO:0000313" key="6">
    <source>
        <dbReference type="Proteomes" id="UP000320475"/>
    </source>
</evidence>
<accession>A0A507DCB5</accession>
<dbReference type="GO" id="GO:0006888">
    <property type="term" value="P:endoplasmic reticulum to Golgi vesicle-mediated transport"/>
    <property type="evidence" value="ECO:0007669"/>
    <property type="project" value="InterPro"/>
</dbReference>
<comment type="similarity">
    <text evidence="1">Belongs to the TRAPP small subunits family. Sedlin subfamily.</text>
</comment>
<sequence>MTTPAPPPRIQINAVCVIGHRNQPLYIRGFGTTGYDQLHFNYVAHISVDIIEERLSGGKTTDLYLGLLHAAEDYAVYGYVTNTRVKFLLVIQLADFLVKDAEIKAVFRRIHQAYVNLTCNPFYDPEGNTMISNKSFLKAVEDIVVRST</sequence>
<evidence type="ECO:0000256" key="1">
    <source>
        <dbReference type="ARBA" id="ARBA00006626"/>
    </source>
</evidence>
<dbReference type="SUPFAM" id="SSF64356">
    <property type="entry name" value="SNARE-like"/>
    <property type="match status" value="1"/>
</dbReference>
<dbReference type="CDD" id="cd14854">
    <property type="entry name" value="TRAPPC2L"/>
    <property type="match status" value="1"/>
</dbReference>
<proteinExistence type="inferred from homology"/>
<dbReference type="Gene3D" id="3.30.450.70">
    <property type="match status" value="1"/>
</dbReference>
<reference evidence="5 6" key="1">
    <citation type="journal article" date="2019" name="Sci. Rep.">
        <title>Comparative genomics of chytrid fungi reveal insights into the obligate biotrophic and pathogenic lifestyle of Synchytrium endobioticum.</title>
        <authorList>
            <person name="van de Vossenberg B.T.L.H."/>
            <person name="Warris S."/>
            <person name="Nguyen H.D.T."/>
            <person name="van Gent-Pelzer M.P.E."/>
            <person name="Joly D.L."/>
            <person name="van de Geest H.C."/>
            <person name="Bonants P.J.M."/>
            <person name="Smith D.S."/>
            <person name="Levesque C.A."/>
            <person name="van der Lee T.A.J."/>
        </authorList>
    </citation>
    <scope>NUCLEOTIDE SEQUENCE [LARGE SCALE GENOMIC DNA]</scope>
    <source>
        <strain evidence="4 6">LEV6574</strain>
        <strain evidence="3 5">MB42</strain>
    </source>
</reference>
<name>A0A507DCB5_9FUNG</name>
<gene>
    <name evidence="4" type="ORF">SeLEV6574_g01635</name>
    <name evidence="3" type="ORF">SeMB42_g04797</name>
</gene>
<protein>
    <recommendedName>
        <fullName evidence="2">Trafficking protein particle complex subunit 2-like protein</fullName>
    </recommendedName>
</protein>
<dbReference type="Pfam" id="PF04628">
    <property type="entry name" value="Sedlin_N"/>
    <property type="match status" value="1"/>
</dbReference>
<dbReference type="InterPro" id="IPR006722">
    <property type="entry name" value="Sedlin"/>
</dbReference>
<evidence type="ECO:0000313" key="5">
    <source>
        <dbReference type="Proteomes" id="UP000317494"/>
    </source>
</evidence>
<dbReference type="Proteomes" id="UP000317494">
    <property type="component" value="Unassembled WGS sequence"/>
</dbReference>
<dbReference type="OrthoDB" id="18320at2759"/>
<comment type="caution">
    <text evidence="4">The sequence shown here is derived from an EMBL/GenBank/DDBJ whole genome shotgun (WGS) entry which is preliminary data.</text>
</comment>
<dbReference type="InterPro" id="IPR011012">
    <property type="entry name" value="Longin-like_dom_sf"/>
</dbReference>
<evidence type="ECO:0000256" key="2">
    <source>
        <dbReference type="ARBA" id="ARBA00024408"/>
    </source>
</evidence>
<dbReference type="EMBL" id="QEAN01000205">
    <property type="protein sequence ID" value="TPX43250.1"/>
    <property type="molecule type" value="Genomic_DNA"/>
</dbReference>
<dbReference type="EMBL" id="QEAM01000039">
    <property type="protein sequence ID" value="TPX49146.1"/>
    <property type="molecule type" value="Genomic_DNA"/>
</dbReference>
<evidence type="ECO:0000313" key="3">
    <source>
        <dbReference type="EMBL" id="TPX43250.1"/>
    </source>
</evidence>
<dbReference type="PANTHER" id="PTHR12403">
    <property type="entry name" value="TRAFFICKING PROTEIN PARTICLE COMPLEX SUBUNIT 2"/>
    <property type="match status" value="1"/>
</dbReference>
<dbReference type="AlphaFoldDB" id="A0A507DCB5"/>